<dbReference type="CDD" id="cd12152">
    <property type="entry name" value="F1-ATPase_delta"/>
    <property type="match status" value="1"/>
</dbReference>
<sequence length="155" mass="16853">MRFIVTTPVELIATVENVRHVRAEDATGSFGILPGHADFVTVLPVSVVSWRNVDGQEGFVLIRGGVLSVRDGNLVEIAARGAFRENELGQLRQTMLEELRRSDEGEENARRSEARIHLATMRQIERVLNAARASHPYAPSLQPGEAPATEGSGGA</sequence>
<keyword evidence="8 9" id="KW-0139">CF(1)</keyword>
<keyword evidence="4 9" id="KW-0813">Transport</keyword>
<keyword evidence="13" id="KW-1185">Reference proteome</keyword>
<dbReference type="RefSeq" id="WP_160777539.1">
    <property type="nucleotide sequence ID" value="NZ_WUMV01000010.1"/>
</dbReference>
<protein>
    <recommendedName>
        <fullName evidence="9">ATP synthase epsilon chain</fullName>
    </recommendedName>
    <alternativeName>
        <fullName evidence="9">ATP synthase F1 sector epsilon subunit</fullName>
    </alternativeName>
    <alternativeName>
        <fullName evidence="9">F-ATPase epsilon subunit</fullName>
    </alternativeName>
</protein>
<name>A0A7X3S9X2_9HYPH</name>
<comment type="function">
    <text evidence="1 9">Produces ATP from ADP in the presence of a proton gradient across the membrane.</text>
</comment>
<dbReference type="InterPro" id="IPR024037">
    <property type="entry name" value="Alt_ATP_synth_F1_esu"/>
</dbReference>
<dbReference type="GO" id="GO:0045259">
    <property type="term" value="C:proton-transporting ATP synthase complex"/>
    <property type="evidence" value="ECO:0007669"/>
    <property type="project" value="UniProtKB-KW"/>
</dbReference>
<dbReference type="GO" id="GO:0005524">
    <property type="term" value="F:ATP binding"/>
    <property type="evidence" value="ECO:0007669"/>
    <property type="project" value="UniProtKB-UniRule"/>
</dbReference>
<keyword evidence="9" id="KW-0066">ATP synthesis</keyword>
<organism evidence="12 13">
    <name type="scientific">Stappia sediminis</name>
    <dbReference type="NCBI Taxonomy" id="2692190"/>
    <lineage>
        <taxon>Bacteria</taxon>
        <taxon>Pseudomonadati</taxon>
        <taxon>Pseudomonadota</taxon>
        <taxon>Alphaproteobacteria</taxon>
        <taxon>Hyphomicrobiales</taxon>
        <taxon>Stappiaceae</taxon>
        <taxon>Stappia</taxon>
    </lineage>
</organism>
<evidence type="ECO:0000256" key="7">
    <source>
        <dbReference type="ARBA" id="ARBA00023136"/>
    </source>
</evidence>
<dbReference type="AlphaFoldDB" id="A0A7X3S9X2"/>
<comment type="caution">
    <text evidence="12">The sequence shown here is derived from an EMBL/GenBank/DDBJ whole genome shotgun (WGS) entry which is preliminary data.</text>
</comment>
<dbReference type="HAMAP" id="MF_00530">
    <property type="entry name" value="ATP_synth_epsil_bac"/>
    <property type="match status" value="1"/>
</dbReference>
<dbReference type="GO" id="GO:0005886">
    <property type="term" value="C:plasma membrane"/>
    <property type="evidence" value="ECO:0007669"/>
    <property type="project" value="UniProtKB-SubCell"/>
</dbReference>
<accession>A0A7X3S9X2</accession>
<evidence type="ECO:0000256" key="10">
    <source>
        <dbReference type="SAM" id="MobiDB-lite"/>
    </source>
</evidence>
<dbReference type="Pfam" id="PF02823">
    <property type="entry name" value="ATP-synt_DE_N"/>
    <property type="match status" value="1"/>
</dbReference>
<dbReference type="InterPro" id="IPR020546">
    <property type="entry name" value="ATP_synth_F1_dsu/esu_N"/>
</dbReference>
<dbReference type="NCBIfam" id="TIGR03166">
    <property type="entry name" value="alt_F1F0_F1_eps"/>
    <property type="match status" value="1"/>
</dbReference>
<evidence type="ECO:0000256" key="9">
    <source>
        <dbReference type="HAMAP-Rule" id="MF_00530"/>
    </source>
</evidence>
<evidence type="ECO:0000259" key="11">
    <source>
        <dbReference type="Pfam" id="PF02823"/>
    </source>
</evidence>
<dbReference type="EMBL" id="WUMV01000010">
    <property type="protein sequence ID" value="MXN67289.1"/>
    <property type="molecule type" value="Genomic_DNA"/>
</dbReference>
<feature type="region of interest" description="Disordered" evidence="10">
    <location>
        <begin position="135"/>
        <end position="155"/>
    </location>
</feature>
<evidence type="ECO:0000256" key="2">
    <source>
        <dbReference type="ARBA" id="ARBA00004184"/>
    </source>
</evidence>
<evidence type="ECO:0000256" key="4">
    <source>
        <dbReference type="ARBA" id="ARBA00022448"/>
    </source>
</evidence>
<evidence type="ECO:0000256" key="1">
    <source>
        <dbReference type="ARBA" id="ARBA00003543"/>
    </source>
</evidence>
<comment type="similarity">
    <text evidence="3 9">Belongs to the ATPase epsilon chain family.</text>
</comment>
<dbReference type="GO" id="GO:0012505">
    <property type="term" value="C:endomembrane system"/>
    <property type="evidence" value="ECO:0007669"/>
    <property type="project" value="UniProtKB-SubCell"/>
</dbReference>
<keyword evidence="6 9" id="KW-0406">Ion transport</keyword>
<keyword evidence="5 9" id="KW-0375">Hydrogen ion transport</keyword>
<keyword evidence="7 9" id="KW-0472">Membrane</keyword>
<feature type="domain" description="ATP synthase F1 complex delta/epsilon subunit N-terminal" evidence="11">
    <location>
        <begin position="1"/>
        <end position="82"/>
    </location>
</feature>
<comment type="subunit">
    <text evidence="9">F-type ATPases have 2 components, CF(1) - the catalytic core - and CF(0) - the membrane proton channel. CF(1) has five subunits: alpha(3), beta(3), gamma(1), delta(1), epsilon(1). CF(0) has three main subunits: a, b and c.</text>
</comment>
<evidence type="ECO:0000256" key="6">
    <source>
        <dbReference type="ARBA" id="ARBA00023065"/>
    </source>
</evidence>
<evidence type="ECO:0000256" key="3">
    <source>
        <dbReference type="ARBA" id="ARBA00005712"/>
    </source>
</evidence>
<dbReference type="GO" id="GO:0046933">
    <property type="term" value="F:proton-transporting ATP synthase activity, rotational mechanism"/>
    <property type="evidence" value="ECO:0007669"/>
    <property type="project" value="UniProtKB-UniRule"/>
</dbReference>
<keyword evidence="9" id="KW-1003">Cell membrane</keyword>
<proteinExistence type="inferred from homology"/>
<dbReference type="Proteomes" id="UP000433101">
    <property type="component" value="Unassembled WGS sequence"/>
</dbReference>
<reference evidence="12 13" key="1">
    <citation type="submission" date="2019-12" db="EMBL/GenBank/DDBJ databases">
        <authorList>
            <person name="Li M."/>
        </authorList>
    </citation>
    <scope>NUCLEOTIDE SEQUENCE [LARGE SCALE GENOMIC DNA]</scope>
    <source>
        <strain evidence="12 13">GBMRC 2046</strain>
    </source>
</reference>
<dbReference type="Gene3D" id="2.60.15.10">
    <property type="entry name" value="F0F1 ATP synthase delta/epsilon subunit, N-terminal"/>
    <property type="match status" value="1"/>
</dbReference>
<evidence type="ECO:0000256" key="5">
    <source>
        <dbReference type="ARBA" id="ARBA00022781"/>
    </source>
</evidence>
<comment type="subcellular location">
    <subcellularLocation>
        <location evidence="9">Cell membrane</location>
        <topology evidence="9">Peripheral membrane protein</topology>
    </subcellularLocation>
    <subcellularLocation>
        <location evidence="2">Endomembrane system</location>
        <topology evidence="2">Peripheral membrane protein</topology>
    </subcellularLocation>
</comment>
<dbReference type="InterPro" id="IPR036771">
    <property type="entry name" value="ATPsynth_dsu/esu_N"/>
</dbReference>
<gene>
    <name evidence="9" type="primary">atpC</name>
    <name evidence="12" type="ORF">GR183_20465</name>
</gene>
<evidence type="ECO:0000256" key="8">
    <source>
        <dbReference type="ARBA" id="ARBA00023196"/>
    </source>
</evidence>
<dbReference type="InterPro" id="IPR001469">
    <property type="entry name" value="ATP_synth_F1_dsu/esu"/>
</dbReference>
<evidence type="ECO:0000313" key="12">
    <source>
        <dbReference type="EMBL" id="MXN67289.1"/>
    </source>
</evidence>
<dbReference type="SUPFAM" id="SSF51344">
    <property type="entry name" value="Epsilon subunit of F1F0-ATP synthase N-terminal domain"/>
    <property type="match status" value="1"/>
</dbReference>
<evidence type="ECO:0000313" key="13">
    <source>
        <dbReference type="Proteomes" id="UP000433101"/>
    </source>
</evidence>